<dbReference type="Gene3D" id="3.40.30.10">
    <property type="entry name" value="Glutaredoxin"/>
    <property type="match status" value="1"/>
</dbReference>
<dbReference type="Proteomes" id="UP000274271">
    <property type="component" value="Unassembled WGS sequence"/>
</dbReference>
<dbReference type="InterPro" id="IPR004879">
    <property type="entry name" value="Ssp411-like_TRX"/>
</dbReference>
<dbReference type="CDD" id="cd02947">
    <property type="entry name" value="TRX_family"/>
    <property type="match status" value="1"/>
</dbReference>
<dbReference type="PROSITE" id="PS51352">
    <property type="entry name" value="THIOREDOXIN_2"/>
    <property type="match status" value="1"/>
</dbReference>
<dbReference type="OrthoDB" id="645813at2"/>
<comment type="caution">
    <text evidence="4">The sequence shown here is derived from an EMBL/GenBank/DDBJ whole genome shotgun (WGS) entry which is preliminary data.</text>
</comment>
<evidence type="ECO:0000256" key="2">
    <source>
        <dbReference type="SAM" id="SignalP"/>
    </source>
</evidence>
<keyword evidence="5" id="KW-1185">Reference proteome</keyword>
<sequence length="451" mass="50976">MKKILVLVTLTLAVFAAYADEPTGVRFFTGTWKEVLTEAQRQNKPIFIDIYTTWCGPCKLMSKEAFPDAKVGEKFNTHFVSYKIDAEKGEGIDLAKKYRITAYPTSLFVSAKGDLIYRAIGYSGIKGLLEEADKAIEVSKDPKPLSEWDKEYESGKRDSEFLAAYLKKRARLGMPSGPILDDYLKTIPEAQWTTLENLELLAGSVSSADSKAFDILLEHAPKLGMSKIGREALMNMQMAIRSSLKEVISQKDEQKLEKLIVKNEKLASFFRPLTPEMADEMALEFRLNFYRQTKNTDQYRQLAGAYADTKLMSQSVESLRKKDEAGYKRFEQSQAMMPDSIKNAEQMKKMGAYMKKAESGQVAGKLNNIAWAYYETLSDSKDLNQALAWSNRSLELDASPMYMDTNAHLLSKLGRKKEAVKMQEEAVLKEKALGNDTKSYEEELAKMKAKP</sequence>
<evidence type="ECO:0000256" key="1">
    <source>
        <dbReference type="ARBA" id="ARBA00022729"/>
    </source>
</evidence>
<name>A0A3P1CZ45_9BACT</name>
<proteinExistence type="predicted"/>
<keyword evidence="1 2" id="KW-0732">Signal</keyword>
<feature type="signal peptide" evidence="2">
    <location>
        <begin position="1"/>
        <end position="19"/>
    </location>
</feature>
<feature type="domain" description="Thioredoxin" evidence="3">
    <location>
        <begin position="6"/>
        <end position="141"/>
    </location>
</feature>
<evidence type="ECO:0000313" key="4">
    <source>
        <dbReference type="EMBL" id="RRB18370.1"/>
    </source>
</evidence>
<gene>
    <name evidence="4" type="ORF">EHT87_08900</name>
</gene>
<dbReference type="RefSeq" id="WP_124905902.1">
    <property type="nucleotide sequence ID" value="NZ_RQJP01000001.1"/>
</dbReference>
<protein>
    <submittedName>
        <fullName evidence="4">DUF255 domain-containing protein</fullName>
    </submittedName>
</protein>
<dbReference type="EMBL" id="RQJP01000001">
    <property type="protein sequence ID" value="RRB18370.1"/>
    <property type="molecule type" value="Genomic_DNA"/>
</dbReference>
<evidence type="ECO:0000259" key="3">
    <source>
        <dbReference type="PROSITE" id="PS51352"/>
    </source>
</evidence>
<feature type="chain" id="PRO_5018196635" evidence="2">
    <location>
        <begin position="20"/>
        <end position="451"/>
    </location>
</feature>
<organism evidence="4 5">
    <name type="scientific">Larkinella knui</name>
    <dbReference type="NCBI Taxonomy" id="2025310"/>
    <lineage>
        <taxon>Bacteria</taxon>
        <taxon>Pseudomonadati</taxon>
        <taxon>Bacteroidota</taxon>
        <taxon>Cytophagia</taxon>
        <taxon>Cytophagales</taxon>
        <taxon>Spirosomataceae</taxon>
        <taxon>Larkinella</taxon>
    </lineage>
</organism>
<dbReference type="SUPFAM" id="SSF52833">
    <property type="entry name" value="Thioredoxin-like"/>
    <property type="match status" value="1"/>
</dbReference>
<accession>A0A3P1CZ45</accession>
<dbReference type="Pfam" id="PF03190">
    <property type="entry name" value="Thioredox_DsbH"/>
    <property type="match status" value="1"/>
</dbReference>
<reference evidence="4 5" key="1">
    <citation type="submission" date="2018-11" db="EMBL/GenBank/DDBJ databases">
        <authorList>
            <person name="Zhou Z."/>
            <person name="Wang G."/>
        </authorList>
    </citation>
    <scope>NUCLEOTIDE SEQUENCE [LARGE SCALE GENOMIC DNA]</scope>
    <source>
        <strain evidence="4 5">KCTC42998</strain>
    </source>
</reference>
<dbReference type="InterPro" id="IPR036249">
    <property type="entry name" value="Thioredoxin-like_sf"/>
</dbReference>
<dbReference type="AlphaFoldDB" id="A0A3P1CZ45"/>
<dbReference type="InterPro" id="IPR051099">
    <property type="entry name" value="AGR/TXD"/>
</dbReference>
<dbReference type="PANTHER" id="PTHR15337:SF11">
    <property type="entry name" value="THIOREDOXIN DOMAIN-CONTAINING PROTEIN"/>
    <property type="match status" value="1"/>
</dbReference>
<dbReference type="InterPro" id="IPR013766">
    <property type="entry name" value="Thioredoxin_domain"/>
</dbReference>
<evidence type="ECO:0000313" key="5">
    <source>
        <dbReference type="Proteomes" id="UP000274271"/>
    </source>
</evidence>
<dbReference type="PANTHER" id="PTHR15337">
    <property type="entry name" value="ANTERIOR GRADIENT PROTEIN-RELATED"/>
    <property type="match status" value="1"/>
</dbReference>